<dbReference type="AlphaFoldDB" id="A0A0E9RS46"/>
<name>A0A0E9RS46_ANGAN</name>
<proteinExistence type="predicted"/>
<reference evidence="1" key="1">
    <citation type="submission" date="2014-11" db="EMBL/GenBank/DDBJ databases">
        <authorList>
            <person name="Amaro Gonzalez C."/>
        </authorList>
    </citation>
    <scope>NUCLEOTIDE SEQUENCE</scope>
</reference>
<reference evidence="1" key="2">
    <citation type="journal article" date="2015" name="Fish Shellfish Immunol.">
        <title>Early steps in the European eel (Anguilla anguilla)-Vibrio vulnificus interaction in the gills: Role of the RtxA13 toxin.</title>
        <authorList>
            <person name="Callol A."/>
            <person name="Pajuelo D."/>
            <person name="Ebbesson L."/>
            <person name="Teles M."/>
            <person name="MacKenzie S."/>
            <person name="Amaro C."/>
        </authorList>
    </citation>
    <scope>NUCLEOTIDE SEQUENCE</scope>
</reference>
<evidence type="ECO:0000313" key="1">
    <source>
        <dbReference type="EMBL" id="JAH31220.1"/>
    </source>
</evidence>
<protein>
    <submittedName>
        <fullName evidence="1">Uncharacterized protein</fullName>
    </submittedName>
</protein>
<sequence>METKTNWGNVSSVLTLKPFEKLDLILCERAVEKIVVEFSTN</sequence>
<organism evidence="1">
    <name type="scientific">Anguilla anguilla</name>
    <name type="common">European freshwater eel</name>
    <name type="synonym">Muraena anguilla</name>
    <dbReference type="NCBI Taxonomy" id="7936"/>
    <lineage>
        <taxon>Eukaryota</taxon>
        <taxon>Metazoa</taxon>
        <taxon>Chordata</taxon>
        <taxon>Craniata</taxon>
        <taxon>Vertebrata</taxon>
        <taxon>Euteleostomi</taxon>
        <taxon>Actinopterygii</taxon>
        <taxon>Neopterygii</taxon>
        <taxon>Teleostei</taxon>
        <taxon>Anguilliformes</taxon>
        <taxon>Anguillidae</taxon>
        <taxon>Anguilla</taxon>
    </lineage>
</organism>
<accession>A0A0E9RS46</accession>
<dbReference type="EMBL" id="GBXM01077357">
    <property type="protein sequence ID" value="JAH31220.1"/>
    <property type="molecule type" value="Transcribed_RNA"/>
</dbReference>